<dbReference type="InterPro" id="IPR003737">
    <property type="entry name" value="GlcNAc_PI_deacetylase-related"/>
</dbReference>
<dbReference type="AlphaFoldDB" id="F7Y6V4"/>
<dbReference type="STRING" id="536019.Mesop_2970"/>
<sequence length="274" mass="30338">MRNFRHTFGAMLDRAIIRGAHPFEVADWGLSAVIVAPHPDDETLGCGGVASKKLHRGVDVRFVFVTDGAASHSDHVEPQALRTVREREAVEAVRRLGGSPDRVTFLRVPDGAARTHVGAIANALAPLFVAWQPQSVFVTHAKEPPSDHVAVNLGTRQALRIYGRHVSLFEYPVWYWHQWPWVSLHSQVPGLHRAALRQTLRTLAGLRGIGLFNCVVDVGDMIDVKRHALMSHRSQVERPAGLDSWPVLGDIGGGDFLGRLLGNHEMFTRYELNA</sequence>
<evidence type="ECO:0000313" key="2">
    <source>
        <dbReference type="Proteomes" id="UP000001623"/>
    </source>
</evidence>
<proteinExistence type="predicted"/>
<dbReference type="HOGENOM" id="CLU_049311_0_1_5"/>
<gene>
    <name evidence="1" type="ordered locus">Mesop_2970</name>
</gene>
<dbReference type="eggNOG" id="COG2120">
    <property type="taxonomic scope" value="Bacteria"/>
</dbReference>
<dbReference type="RefSeq" id="WP_013894114.1">
    <property type="nucleotide sequence ID" value="NC_015675.1"/>
</dbReference>
<dbReference type="KEGG" id="mop:Mesop_2970"/>
<dbReference type="EMBL" id="CP002279">
    <property type="protein sequence ID" value="AEH87424.1"/>
    <property type="molecule type" value="Genomic_DNA"/>
</dbReference>
<dbReference type="PANTHER" id="PTHR12993:SF11">
    <property type="entry name" value="N-ACETYLGLUCOSAMINYL-PHOSPHATIDYLINOSITOL DE-N-ACETYLASE"/>
    <property type="match status" value="1"/>
</dbReference>
<dbReference type="SUPFAM" id="SSF102588">
    <property type="entry name" value="LmbE-like"/>
    <property type="match status" value="1"/>
</dbReference>
<dbReference type="Proteomes" id="UP000001623">
    <property type="component" value="Chromosome"/>
</dbReference>
<protein>
    <submittedName>
        <fullName evidence="1">LmbE family protein</fullName>
    </submittedName>
</protein>
<accession>F7Y6V4</accession>
<dbReference type="Pfam" id="PF02585">
    <property type="entry name" value="PIG-L"/>
    <property type="match status" value="1"/>
</dbReference>
<dbReference type="GO" id="GO:0016811">
    <property type="term" value="F:hydrolase activity, acting on carbon-nitrogen (but not peptide) bonds, in linear amides"/>
    <property type="evidence" value="ECO:0007669"/>
    <property type="project" value="TreeGrafter"/>
</dbReference>
<dbReference type="InterPro" id="IPR024078">
    <property type="entry name" value="LmbE-like_dom_sf"/>
</dbReference>
<dbReference type="PANTHER" id="PTHR12993">
    <property type="entry name" value="N-ACETYLGLUCOSAMINYL-PHOSPHATIDYLINOSITOL DE-N-ACETYLASE-RELATED"/>
    <property type="match status" value="1"/>
</dbReference>
<organism evidence="1 2">
    <name type="scientific">Mesorhizobium opportunistum (strain LMG 24607 / HAMBI 3007 / WSM2075)</name>
    <dbReference type="NCBI Taxonomy" id="536019"/>
    <lineage>
        <taxon>Bacteria</taxon>
        <taxon>Pseudomonadati</taxon>
        <taxon>Pseudomonadota</taxon>
        <taxon>Alphaproteobacteria</taxon>
        <taxon>Hyphomicrobiales</taxon>
        <taxon>Phyllobacteriaceae</taxon>
        <taxon>Mesorhizobium</taxon>
    </lineage>
</organism>
<evidence type="ECO:0000313" key="1">
    <source>
        <dbReference type="EMBL" id="AEH87424.1"/>
    </source>
</evidence>
<reference evidence="1 2" key="1">
    <citation type="submission" date="2010-10" db="EMBL/GenBank/DDBJ databases">
        <title>Complete sequence of Mesorhizobium opportunistum WSM2075.</title>
        <authorList>
            <consortium name="US DOE Joint Genome Institute"/>
            <person name="Lucas S."/>
            <person name="Copeland A."/>
            <person name="Lapidus A."/>
            <person name="Cheng J.-F."/>
            <person name="Bruce D."/>
            <person name="Goodwin L."/>
            <person name="Pitluck S."/>
            <person name="Chertkov O."/>
            <person name="Misra M."/>
            <person name="Detter J.C."/>
            <person name="Han C."/>
            <person name="Tapia R."/>
            <person name="Land M."/>
            <person name="Hauser L."/>
            <person name="Kyrpides N."/>
            <person name="Ovchinnikova G."/>
            <person name="Mavrommatis K.M."/>
            <person name="Tiwari R.P."/>
            <person name="Howieson J.G."/>
            <person name="O'Hara G.W."/>
            <person name="Nandasena K.G."/>
            <person name="Woyke T."/>
        </authorList>
    </citation>
    <scope>NUCLEOTIDE SEQUENCE [LARGE SCALE GENOMIC DNA]</scope>
    <source>
        <strain evidence="2">LMG 24607 / HAMBI 3007 / WSM2075</strain>
    </source>
</reference>
<dbReference type="Gene3D" id="3.40.50.10320">
    <property type="entry name" value="LmbE-like"/>
    <property type="match status" value="1"/>
</dbReference>
<name>F7Y6V4_MESOW</name>